<comment type="caution">
    <text evidence="1">The sequence shown here is derived from an EMBL/GenBank/DDBJ whole genome shotgun (WGS) entry which is preliminary data.</text>
</comment>
<proteinExistence type="predicted"/>
<protein>
    <submittedName>
        <fullName evidence="1">Uncharacterized protein</fullName>
    </submittedName>
</protein>
<dbReference type="EMBL" id="JAJJMB010000948">
    <property type="protein sequence ID" value="KAI3960099.1"/>
    <property type="molecule type" value="Genomic_DNA"/>
</dbReference>
<organism evidence="1 2">
    <name type="scientific">Papaver atlanticum</name>
    <dbReference type="NCBI Taxonomy" id="357466"/>
    <lineage>
        <taxon>Eukaryota</taxon>
        <taxon>Viridiplantae</taxon>
        <taxon>Streptophyta</taxon>
        <taxon>Embryophyta</taxon>
        <taxon>Tracheophyta</taxon>
        <taxon>Spermatophyta</taxon>
        <taxon>Magnoliopsida</taxon>
        <taxon>Ranunculales</taxon>
        <taxon>Papaveraceae</taxon>
        <taxon>Papaveroideae</taxon>
        <taxon>Papaver</taxon>
    </lineage>
</organism>
<evidence type="ECO:0000313" key="1">
    <source>
        <dbReference type="EMBL" id="KAI3960099.1"/>
    </source>
</evidence>
<reference evidence="1" key="1">
    <citation type="submission" date="2022-04" db="EMBL/GenBank/DDBJ databases">
        <title>A functionally conserved STORR gene fusion in Papaver species that diverged 16.8 million years ago.</title>
        <authorList>
            <person name="Catania T."/>
        </authorList>
    </citation>
    <scope>NUCLEOTIDE SEQUENCE</scope>
    <source>
        <strain evidence="1">S-188037</strain>
    </source>
</reference>
<evidence type="ECO:0000313" key="2">
    <source>
        <dbReference type="Proteomes" id="UP001202328"/>
    </source>
</evidence>
<dbReference type="Proteomes" id="UP001202328">
    <property type="component" value="Unassembled WGS sequence"/>
</dbReference>
<sequence>CFFTEDPFLDEEVVNNTFPRKTVRVDGCKPQSNKNDSTFTWTNVMEKNRTLSADVENLVTEGVKDEPSVQAEGADGGDSNMDEYKFRESICGEEALKISLRNLTVYAVLFVGATSMCPNIILSSRCSKICMQSGIGF</sequence>
<keyword evidence="2" id="KW-1185">Reference proteome</keyword>
<gene>
    <name evidence="1" type="ORF">MKW98_016823</name>
</gene>
<name>A0AAD4XY83_9MAGN</name>
<feature type="non-terminal residue" evidence="1">
    <location>
        <position position="137"/>
    </location>
</feature>
<accession>A0AAD4XY83</accession>
<dbReference type="AlphaFoldDB" id="A0AAD4XY83"/>